<dbReference type="Gene3D" id="1.25.40.20">
    <property type="entry name" value="Ankyrin repeat-containing domain"/>
    <property type="match status" value="3"/>
</dbReference>
<keyword evidence="9" id="KW-0812">Transmembrane</keyword>
<feature type="transmembrane region" description="Helical" evidence="9">
    <location>
        <begin position="788"/>
        <end position="810"/>
    </location>
</feature>
<organism evidence="10 11">
    <name type="scientific">Meganyctiphanes norvegica</name>
    <name type="common">Northern krill</name>
    <name type="synonym">Thysanopoda norvegica</name>
    <dbReference type="NCBI Taxonomy" id="48144"/>
    <lineage>
        <taxon>Eukaryota</taxon>
        <taxon>Metazoa</taxon>
        <taxon>Ecdysozoa</taxon>
        <taxon>Arthropoda</taxon>
        <taxon>Crustacea</taxon>
        <taxon>Multicrustacea</taxon>
        <taxon>Malacostraca</taxon>
        <taxon>Eumalacostraca</taxon>
        <taxon>Eucarida</taxon>
        <taxon>Euphausiacea</taxon>
        <taxon>Euphausiidae</taxon>
        <taxon>Meganyctiphanes</taxon>
    </lineage>
</organism>
<keyword evidence="9" id="KW-1133">Transmembrane helix</keyword>
<feature type="transmembrane region" description="Helical" evidence="9">
    <location>
        <begin position="719"/>
        <end position="740"/>
    </location>
</feature>
<evidence type="ECO:0000256" key="7">
    <source>
        <dbReference type="ARBA" id="ARBA00023303"/>
    </source>
</evidence>
<evidence type="ECO:0000256" key="9">
    <source>
        <dbReference type="SAM" id="Phobius"/>
    </source>
</evidence>
<evidence type="ECO:0008006" key="12">
    <source>
        <dbReference type="Google" id="ProtNLM"/>
    </source>
</evidence>
<evidence type="ECO:0000256" key="6">
    <source>
        <dbReference type="ARBA" id="ARBA00023180"/>
    </source>
</evidence>
<keyword evidence="9" id="KW-0472">Membrane</keyword>
<keyword evidence="3" id="KW-0677">Repeat</keyword>
<keyword evidence="1" id="KW-0813">Transport</keyword>
<feature type="transmembrane region" description="Helical" evidence="9">
    <location>
        <begin position="687"/>
        <end position="707"/>
    </location>
</feature>
<evidence type="ECO:0000313" key="10">
    <source>
        <dbReference type="EMBL" id="CAL4094406.1"/>
    </source>
</evidence>
<dbReference type="SMART" id="SM00248">
    <property type="entry name" value="ANK"/>
    <property type="match status" value="7"/>
</dbReference>
<proteinExistence type="predicted"/>
<sequence length="1095" mass="127658">MISEGDIIRNQTDKWGNSAIHNVILGREKVLREQFKDLRKEDDMKFNIAKSSGHDMKRVDSHTCIIDHNKCMDILLKNNHSMLFDIDEVNLVGNTALHLAVKLKIYNDITLAKMLIEKKARIDIKDKKGKVAQIHRMDEDNRCNSKNTFDVKRNLIEPYPMREENHELFLKAVEERNLQKVESLLENNSINLNDYVNSLNGTPLTFAFRNGFYQIANCLVKNIIEKTITMTEEVLSHLLDEVLEGIIEYKVDTERKHNQKNKRKFSDYGRCMEKLLANKGYFNIDIDVHNIFYKACQHGFSGLIPILLQYGADPSRLVTKMKTTPLLIAFGKGYYEVAEILIKHVSKKDKTEEWFKKLYGVILQGKIELSKCKKKRKCKQKKSYEEVNYGKCLDILLKDDNDNHPSSITGDMLYKTYDNNLTSFAKLLLANGSDPSYMFENNDEHNPILIVSKHGNYRIMESLLKKGKESNILTKVLTETNKWKNNALLNVIKSCKYTKINNLNDNRIIDDVDSYKCIEILLRYKSYFSIDAKDKSGNTALHYALQIRNDNSYAKILIKHGALIDVANKKGQNSMSNIRCSLLKSVLDDCIEGDVDNDDMETTMNLSMLSHNESLDIKTETDLVKEIYSKNSYNTLLFHPIIIIFLYIKWQKLKLFWVLNLAFYIISFVCTMIYIILFQFVTSPHNVFWETILIYLISLLGIIAAIKELIQMYMLKFKYFISFDNYLEVFVLIMKGIVLYYPDYDVQQTCSAWLVVGIVAKAILLVGRTPHLGMSIYIKMFKTVMSNFVKVTIFLYFWLILSFSFAFLILSKDTLQPDIFISLKDYLSLIMGIIVMSTGEMEYSDLSAGDMKHSLTFNISPISSHLLFFLFVFIVVLVTMNLINGIAISDIYKIREQAECHEIREQAEYIIAADETLKILIKVFSCCQLKYKFWNHYLVFDSCYPNKEVTFFPKRRYKVIWSHCKGHACSNTNFHTCPKCIKNNFADWIKISTLSDDYAKKCHPCNIYMSKYYYDKHMCSKTYECYFCHTSKYIRDDTFKKVHQCHHRHKYFISSMTIHSAMNVLQKKKNEKREQETLRKISLELENILKKIQSS</sequence>
<feature type="repeat" description="ANK" evidence="8">
    <location>
        <begin position="92"/>
        <end position="127"/>
    </location>
</feature>
<dbReference type="PANTHER" id="PTHR47143:SF1">
    <property type="entry name" value="ION_TRANS DOMAIN-CONTAINING PROTEIN"/>
    <property type="match status" value="1"/>
</dbReference>
<dbReference type="InterPro" id="IPR052076">
    <property type="entry name" value="TRP_cation_channel"/>
</dbReference>
<dbReference type="SUPFAM" id="SSF48403">
    <property type="entry name" value="Ankyrin repeat"/>
    <property type="match status" value="2"/>
</dbReference>
<evidence type="ECO:0000256" key="1">
    <source>
        <dbReference type="ARBA" id="ARBA00022448"/>
    </source>
</evidence>
<feature type="repeat" description="ANK" evidence="8">
    <location>
        <begin position="536"/>
        <end position="569"/>
    </location>
</feature>
<dbReference type="GO" id="GO:0034220">
    <property type="term" value="P:monoatomic ion transmembrane transport"/>
    <property type="evidence" value="ECO:0007669"/>
    <property type="project" value="UniProtKB-KW"/>
</dbReference>
<dbReference type="PROSITE" id="PS50088">
    <property type="entry name" value="ANK_REPEAT"/>
    <property type="match status" value="2"/>
</dbReference>
<evidence type="ECO:0000256" key="4">
    <source>
        <dbReference type="ARBA" id="ARBA00023043"/>
    </source>
</evidence>
<keyword evidence="6" id="KW-0325">Glycoprotein</keyword>
<dbReference type="InterPro" id="IPR002110">
    <property type="entry name" value="Ankyrin_rpt"/>
</dbReference>
<feature type="transmembrane region" description="Helical" evidence="9">
    <location>
        <begin position="866"/>
        <end position="887"/>
    </location>
</feature>
<feature type="non-terminal residue" evidence="10">
    <location>
        <position position="1095"/>
    </location>
</feature>
<dbReference type="InterPro" id="IPR036770">
    <property type="entry name" value="Ankyrin_rpt-contain_sf"/>
</dbReference>
<keyword evidence="2" id="KW-0716">Sensory transduction</keyword>
<dbReference type="EMBL" id="CAXKWB010009348">
    <property type="protein sequence ID" value="CAL4094406.1"/>
    <property type="molecule type" value="Genomic_DNA"/>
</dbReference>
<dbReference type="GO" id="GO:1902495">
    <property type="term" value="C:transmembrane transporter complex"/>
    <property type="evidence" value="ECO:0007669"/>
    <property type="project" value="TreeGrafter"/>
</dbReference>
<keyword evidence="7" id="KW-0407">Ion channel</keyword>
<comment type="caution">
    <text evidence="10">The sequence shown here is derived from an EMBL/GenBank/DDBJ whole genome shotgun (WGS) entry which is preliminary data.</text>
</comment>
<dbReference type="AlphaFoldDB" id="A0AAV2QP50"/>
<name>A0AAV2QP50_MEGNR</name>
<evidence type="ECO:0000256" key="3">
    <source>
        <dbReference type="ARBA" id="ARBA00022737"/>
    </source>
</evidence>
<dbReference type="PANTHER" id="PTHR47143">
    <property type="entry name" value="TRANSIENT RECEPTOR POTENTIAL CATION CHANNEL PROTEIN PAINLESS"/>
    <property type="match status" value="1"/>
</dbReference>
<dbReference type="GO" id="GO:0022857">
    <property type="term" value="F:transmembrane transporter activity"/>
    <property type="evidence" value="ECO:0007669"/>
    <property type="project" value="TreeGrafter"/>
</dbReference>
<dbReference type="Pfam" id="PF00023">
    <property type="entry name" value="Ank"/>
    <property type="match status" value="2"/>
</dbReference>
<evidence type="ECO:0000256" key="8">
    <source>
        <dbReference type="PROSITE-ProRule" id="PRU00023"/>
    </source>
</evidence>
<gene>
    <name evidence="10" type="ORF">MNOR_LOCUS15142</name>
</gene>
<accession>A0AAV2QP50</accession>
<feature type="transmembrane region" description="Helical" evidence="9">
    <location>
        <begin position="655"/>
        <end position="681"/>
    </location>
</feature>
<keyword evidence="4 8" id="KW-0040">ANK repeat</keyword>
<keyword evidence="5" id="KW-0406">Ion transport</keyword>
<protein>
    <recommendedName>
        <fullName evidence="12">Ion transport domain-containing protein</fullName>
    </recommendedName>
</protein>
<reference evidence="10 11" key="1">
    <citation type="submission" date="2024-05" db="EMBL/GenBank/DDBJ databases">
        <authorList>
            <person name="Wallberg A."/>
        </authorList>
    </citation>
    <scope>NUCLEOTIDE SEQUENCE [LARGE SCALE GENOMIC DNA]</scope>
</reference>
<feature type="transmembrane region" description="Helical" evidence="9">
    <location>
        <begin position="746"/>
        <end position="767"/>
    </location>
</feature>
<keyword evidence="11" id="KW-1185">Reference proteome</keyword>
<dbReference type="Proteomes" id="UP001497623">
    <property type="component" value="Unassembled WGS sequence"/>
</dbReference>
<feature type="transmembrane region" description="Helical" evidence="9">
    <location>
        <begin position="632"/>
        <end position="648"/>
    </location>
</feature>
<dbReference type="PROSITE" id="PS50297">
    <property type="entry name" value="ANK_REP_REGION"/>
    <property type="match status" value="2"/>
</dbReference>
<evidence type="ECO:0000313" key="11">
    <source>
        <dbReference type="Proteomes" id="UP001497623"/>
    </source>
</evidence>
<evidence type="ECO:0000256" key="5">
    <source>
        <dbReference type="ARBA" id="ARBA00023065"/>
    </source>
</evidence>
<evidence type="ECO:0000256" key="2">
    <source>
        <dbReference type="ARBA" id="ARBA00022606"/>
    </source>
</evidence>